<proteinExistence type="predicted"/>
<keyword evidence="2" id="KW-1185">Reference proteome</keyword>
<reference evidence="1 2" key="1">
    <citation type="submission" date="2021-06" db="EMBL/GenBank/DDBJ databases">
        <title>Caerostris extrusa draft genome.</title>
        <authorList>
            <person name="Kono N."/>
            <person name="Arakawa K."/>
        </authorList>
    </citation>
    <scope>NUCLEOTIDE SEQUENCE [LARGE SCALE GENOMIC DNA]</scope>
</reference>
<accession>A0AAV4R1C4</accession>
<dbReference type="Proteomes" id="UP001054945">
    <property type="component" value="Unassembled WGS sequence"/>
</dbReference>
<organism evidence="1 2">
    <name type="scientific">Caerostris extrusa</name>
    <name type="common">Bark spider</name>
    <name type="synonym">Caerostris bankana</name>
    <dbReference type="NCBI Taxonomy" id="172846"/>
    <lineage>
        <taxon>Eukaryota</taxon>
        <taxon>Metazoa</taxon>
        <taxon>Ecdysozoa</taxon>
        <taxon>Arthropoda</taxon>
        <taxon>Chelicerata</taxon>
        <taxon>Arachnida</taxon>
        <taxon>Araneae</taxon>
        <taxon>Araneomorphae</taxon>
        <taxon>Entelegynae</taxon>
        <taxon>Araneoidea</taxon>
        <taxon>Araneidae</taxon>
        <taxon>Caerostris</taxon>
    </lineage>
</organism>
<gene>
    <name evidence="1" type="ORF">CEXT_732461</name>
</gene>
<sequence>MTETSESGASSANSMCPFLESKSRHMVSTNGKPIPLAGLTRTGHKKNLLMNLIYCPEFEEVVKIAACRLLLFVRPPPERRVQQRESPYFIKSGERYVNQLTEGTLQKYVPSPSPVPPRRSRMSDTWNSIALWFTRTTRECAPQTEPLNCRRNV</sequence>
<name>A0AAV4R1C4_CAEEX</name>
<protein>
    <submittedName>
        <fullName evidence="1">Uncharacterized protein</fullName>
    </submittedName>
</protein>
<evidence type="ECO:0000313" key="1">
    <source>
        <dbReference type="EMBL" id="GIY14120.1"/>
    </source>
</evidence>
<evidence type="ECO:0000313" key="2">
    <source>
        <dbReference type="Proteomes" id="UP001054945"/>
    </source>
</evidence>
<dbReference type="EMBL" id="BPLR01007051">
    <property type="protein sequence ID" value="GIY14120.1"/>
    <property type="molecule type" value="Genomic_DNA"/>
</dbReference>
<comment type="caution">
    <text evidence="1">The sequence shown here is derived from an EMBL/GenBank/DDBJ whole genome shotgun (WGS) entry which is preliminary data.</text>
</comment>
<dbReference type="AlphaFoldDB" id="A0AAV4R1C4"/>